<dbReference type="SUPFAM" id="SSF51182">
    <property type="entry name" value="RmlC-like cupins"/>
    <property type="match status" value="1"/>
</dbReference>
<dbReference type="EMBL" id="VENJ01000026">
    <property type="protein sequence ID" value="MTJ05861.1"/>
    <property type="molecule type" value="Genomic_DNA"/>
</dbReference>
<comment type="caution">
    <text evidence="1">The sequence shown here is derived from an EMBL/GenBank/DDBJ whole genome shotgun (WGS) entry which is preliminary data.</text>
</comment>
<dbReference type="InterPro" id="IPR011051">
    <property type="entry name" value="RmlC_Cupin_sf"/>
</dbReference>
<dbReference type="Gene3D" id="2.60.120.10">
    <property type="entry name" value="Jelly Rolls"/>
    <property type="match status" value="1"/>
</dbReference>
<dbReference type="RefSeq" id="WP_273250990.1">
    <property type="nucleotide sequence ID" value="NZ_VENJ01000026.1"/>
</dbReference>
<evidence type="ECO:0000313" key="2">
    <source>
        <dbReference type="Proteomes" id="UP000483078"/>
    </source>
</evidence>
<accession>A0A7C9MAX6</accession>
<dbReference type="InterPro" id="IPR014710">
    <property type="entry name" value="RmlC-like_jellyroll"/>
</dbReference>
<dbReference type="AlphaFoldDB" id="A0A7C9MAX6"/>
<reference evidence="1 2" key="1">
    <citation type="submission" date="2019-06" db="EMBL/GenBank/DDBJ databases">
        <title>Enrichment of Autotrophic Halophilic Microorganisms from Red Sea Brine Pool Using Microbial Electrosynthesis System.</title>
        <authorList>
            <person name="Alqahtani M.F."/>
            <person name="Bajracharya S."/>
            <person name="Katuri K.P."/>
            <person name="Ali M."/>
            <person name="Saikaly P.E."/>
        </authorList>
    </citation>
    <scope>NUCLEOTIDE SEQUENCE [LARGE SCALE GENOMIC DNA]</scope>
    <source>
        <strain evidence="1">MES6</strain>
    </source>
</reference>
<organism evidence="1 2">
    <name type="scientific">Sediminimonas qiaohouensis</name>
    <dbReference type="NCBI Taxonomy" id="552061"/>
    <lineage>
        <taxon>Bacteria</taxon>
        <taxon>Pseudomonadati</taxon>
        <taxon>Pseudomonadota</taxon>
        <taxon>Alphaproteobacteria</taxon>
        <taxon>Rhodobacterales</taxon>
        <taxon>Roseobacteraceae</taxon>
        <taxon>Sediminimonas</taxon>
    </lineage>
</organism>
<sequence>MRLVRNPTRLRAAGEVEKSTFEYVGRMNGETSLSVARMESPSGWSEPGQRPEFLEITLVISGALLVETETNVEILRAGEAMICEAGEWVRYSTPDTPTEYVAICTPAFAPDLVHRDAETATR</sequence>
<evidence type="ECO:0000313" key="1">
    <source>
        <dbReference type="EMBL" id="MTJ05861.1"/>
    </source>
</evidence>
<proteinExistence type="predicted"/>
<gene>
    <name evidence="1" type="ORF">FH759_14390</name>
</gene>
<dbReference type="Proteomes" id="UP000483078">
    <property type="component" value="Unassembled WGS sequence"/>
</dbReference>
<protein>
    <submittedName>
        <fullName evidence="1">Cupin</fullName>
    </submittedName>
</protein>
<name>A0A7C9MAX6_9RHOB</name>